<dbReference type="RefSeq" id="WP_261501231.1">
    <property type="nucleotide sequence ID" value="NZ_JAODYH010000007.1"/>
</dbReference>
<proteinExistence type="predicted"/>
<keyword evidence="1" id="KW-0812">Transmembrane</keyword>
<keyword evidence="3" id="KW-1185">Reference proteome</keyword>
<name>A0ABT2PND6_9BURK</name>
<dbReference type="EMBL" id="JAODYH010000007">
    <property type="protein sequence ID" value="MCT9811990.1"/>
    <property type="molecule type" value="Genomic_DNA"/>
</dbReference>
<keyword evidence="1" id="KW-1133">Transmembrane helix</keyword>
<feature type="transmembrane region" description="Helical" evidence="1">
    <location>
        <begin position="37"/>
        <end position="59"/>
    </location>
</feature>
<comment type="caution">
    <text evidence="2">The sequence shown here is derived from an EMBL/GenBank/DDBJ whole genome shotgun (WGS) entry which is preliminary data.</text>
</comment>
<evidence type="ECO:0000256" key="1">
    <source>
        <dbReference type="SAM" id="Phobius"/>
    </source>
</evidence>
<accession>A0ABT2PND6</accession>
<reference evidence="2 3" key="1">
    <citation type="submission" date="2022-09" db="EMBL/GenBank/DDBJ databases">
        <title>Draft genome of isolate Be4.</title>
        <authorList>
            <person name="Sanchez-Castro I."/>
            <person name="Martinez-Rodriguez P."/>
            <person name="Descostes M."/>
            <person name="Merroun M."/>
        </authorList>
    </citation>
    <scope>NUCLEOTIDE SEQUENCE [LARGE SCALE GENOMIC DNA]</scope>
    <source>
        <strain evidence="2 3">Be4</strain>
    </source>
</reference>
<evidence type="ECO:0008006" key="4">
    <source>
        <dbReference type="Google" id="ProtNLM"/>
    </source>
</evidence>
<evidence type="ECO:0000313" key="3">
    <source>
        <dbReference type="Proteomes" id="UP001525968"/>
    </source>
</evidence>
<protein>
    <recommendedName>
        <fullName evidence="4">Zinc ribbon domain-containing protein</fullName>
    </recommendedName>
</protein>
<gene>
    <name evidence="2" type="ORF">N0K08_15190</name>
</gene>
<sequence length="113" mass="11982">MPTLSCTSCHQALTDSAAPCPHCGKTPAIAAPARNRLVPWLIGLPVGAFALLLIGGSLLSSPESKDQWVAREAIKVCNKEVARAPEDRKRPDLTPKDCADLEAAFRATYGSTP</sequence>
<evidence type="ECO:0000313" key="2">
    <source>
        <dbReference type="EMBL" id="MCT9811990.1"/>
    </source>
</evidence>
<organism evidence="2 3">
    <name type="scientific">Acidovorax bellezanensis</name>
    <dbReference type="NCBI Taxonomy" id="2976702"/>
    <lineage>
        <taxon>Bacteria</taxon>
        <taxon>Pseudomonadati</taxon>
        <taxon>Pseudomonadota</taxon>
        <taxon>Betaproteobacteria</taxon>
        <taxon>Burkholderiales</taxon>
        <taxon>Comamonadaceae</taxon>
        <taxon>Acidovorax</taxon>
    </lineage>
</organism>
<keyword evidence="1" id="KW-0472">Membrane</keyword>
<dbReference type="Proteomes" id="UP001525968">
    <property type="component" value="Unassembled WGS sequence"/>
</dbReference>